<dbReference type="KEGG" id="nmus:H7A79_2163"/>
<evidence type="ECO:0008006" key="3">
    <source>
        <dbReference type="Google" id="ProtNLM"/>
    </source>
</evidence>
<reference evidence="1" key="1">
    <citation type="submission" date="2024-06" db="EMBL/GenBank/DDBJ databases">
        <title>Complete Genome Sequence of mouse commensal type strain Neisseria musculi.</title>
        <authorList>
            <person name="Thapa E."/>
            <person name="Aluvathingal J."/>
            <person name="Nadendla S."/>
            <person name="Mehta A."/>
            <person name="Tettelin H."/>
            <person name="Weyand N.J."/>
        </authorList>
    </citation>
    <scope>NUCLEOTIDE SEQUENCE</scope>
    <source>
        <strain evidence="1">NW831</strain>
    </source>
</reference>
<evidence type="ECO:0000313" key="1">
    <source>
        <dbReference type="EMBL" id="QNT59411.1"/>
    </source>
</evidence>
<accession>A0A7H1MCP6</accession>
<keyword evidence="2" id="KW-1185">Reference proteome</keyword>
<organism evidence="1 2">
    <name type="scientific">Neisseria musculi</name>
    <dbReference type="NCBI Taxonomy" id="1815583"/>
    <lineage>
        <taxon>Bacteria</taxon>
        <taxon>Pseudomonadati</taxon>
        <taxon>Pseudomonadota</taxon>
        <taxon>Betaproteobacteria</taxon>
        <taxon>Neisseriales</taxon>
        <taxon>Neisseriaceae</taxon>
        <taxon>Neisseria</taxon>
    </lineage>
</organism>
<dbReference type="EMBL" id="CP060414">
    <property type="protein sequence ID" value="QNT59411.1"/>
    <property type="molecule type" value="Genomic_DNA"/>
</dbReference>
<dbReference type="AlphaFoldDB" id="A0A7H1MCP6"/>
<evidence type="ECO:0000313" key="2">
    <source>
        <dbReference type="Proteomes" id="UP000516412"/>
    </source>
</evidence>
<dbReference type="Proteomes" id="UP000516412">
    <property type="component" value="Chromosome"/>
</dbReference>
<protein>
    <recommendedName>
        <fullName evidence="3">Right handed beta helix region family protein</fullName>
    </recommendedName>
</protein>
<gene>
    <name evidence="1" type="ORF">H7A79_2163</name>
</gene>
<sequence length="210" mass="22495">MAGGGIGNFAGYMFSVVDGVTLNGCTLGKKRNAQYSCWDAVSLESVTNISLNGNVMSDFQRQGIRVVSAVYDRFPGWDGLLDGLFVQGGSYQNSHNQNAPVVFFDTNAAPEATGAGTVKNVMFTGVNLRGGMAAIRTAEAITYDNLYFDFDYENGLTGGATPVIPGKGDAYYNARIPWIGYSPTAKNGSTVIDKLTGTVRVRRNNTWVTV</sequence>
<dbReference type="RefSeq" id="WP_187000354.1">
    <property type="nucleotide sequence ID" value="NZ_CP060414.2"/>
</dbReference>
<proteinExistence type="predicted"/>
<name>A0A7H1MCP6_9NEIS</name>